<keyword evidence="16" id="KW-1185">Reference proteome</keyword>
<comment type="subcellular location">
    <subcellularLocation>
        <location evidence="1">Cytoplasm</location>
        <location evidence="1">Cytoskeleton</location>
    </subcellularLocation>
</comment>
<dbReference type="Proteomes" id="UP000323011">
    <property type="component" value="Unassembled WGS sequence"/>
</dbReference>
<dbReference type="SUPFAM" id="SSF50978">
    <property type="entry name" value="WD40 repeat-like"/>
    <property type="match status" value="1"/>
</dbReference>
<evidence type="ECO:0000313" key="11">
    <source>
        <dbReference type="EMBL" id="KAA0156405.1"/>
    </source>
</evidence>
<name>A0A5A8CTF6_CAFRO</name>
<evidence type="ECO:0000256" key="3">
    <source>
        <dbReference type="ARBA" id="ARBA00022490"/>
    </source>
</evidence>
<dbReference type="PANTHER" id="PTHR10709">
    <property type="entry name" value="ACTIN-RELATED PROTEIN 2/3 COMPLEX SUBUNIT 1"/>
    <property type="match status" value="1"/>
</dbReference>
<evidence type="ECO:0000313" key="14">
    <source>
        <dbReference type="EMBL" id="KAA0177780.1"/>
    </source>
</evidence>
<dbReference type="EMBL" id="VLTO01000003">
    <property type="protein sequence ID" value="KAA0177780.1"/>
    <property type="molecule type" value="Genomic_DNA"/>
</dbReference>
<reference evidence="15 16" key="1">
    <citation type="submission" date="2019-07" db="EMBL/GenBank/DDBJ databases">
        <title>Genomes of Cafeteria roenbergensis.</title>
        <authorList>
            <person name="Fischer M.G."/>
            <person name="Hackl T."/>
            <person name="Roman M."/>
        </authorList>
    </citation>
    <scope>NUCLEOTIDE SEQUENCE [LARGE SCALE GENOMIC DNA]</scope>
    <source>
        <strain evidence="11 16">BVI</strain>
        <strain evidence="12 18">Cflag</strain>
        <strain evidence="14 15">E4-10P</strain>
        <strain evidence="13 17">RCC970-E3</strain>
    </source>
</reference>
<comment type="similarity">
    <text evidence="2">Belongs to the WD repeat ARPC1 family.</text>
</comment>
<dbReference type="SMART" id="SM00320">
    <property type="entry name" value="WD40"/>
    <property type="match status" value="6"/>
</dbReference>
<evidence type="ECO:0000256" key="10">
    <source>
        <dbReference type="PROSITE-ProRule" id="PRU00221"/>
    </source>
</evidence>
<dbReference type="AlphaFoldDB" id="A0A5A8CTF6"/>
<dbReference type="InterPro" id="IPR015943">
    <property type="entry name" value="WD40/YVTN_repeat-like_dom_sf"/>
</dbReference>
<evidence type="ECO:0000256" key="5">
    <source>
        <dbReference type="ARBA" id="ARBA00022737"/>
    </source>
</evidence>
<evidence type="ECO:0000256" key="8">
    <source>
        <dbReference type="ARBA" id="ARBA00041244"/>
    </source>
</evidence>
<evidence type="ECO:0000313" key="17">
    <source>
        <dbReference type="Proteomes" id="UP000324907"/>
    </source>
</evidence>
<evidence type="ECO:0000313" key="12">
    <source>
        <dbReference type="EMBL" id="KAA0168512.1"/>
    </source>
</evidence>
<evidence type="ECO:0000256" key="7">
    <source>
        <dbReference type="ARBA" id="ARBA00023212"/>
    </source>
</evidence>
<dbReference type="GO" id="GO:0034314">
    <property type="term" value="P:Arp2/3 complex-mediated actin nucleation"/>
    <property type="evidence" value="ECO:0007669"/>
    <property type="project" value="InterPro"/>
</dbReference>
<evidence type="ECO:0000256" key="6">
    <source>
        <dbReference type="ARBA" id="ARBA00023203"/>
    </source>
</evidence>
<evidence type="ECO:0000256" key="9">
    <source>
        <dbReference type="ARBA" id="ARBA00041789"/>
    </source>
</evidence>
<dbReference type="InterPro" id="IPR017383">
    <property type="entry name" value="ARPC1"/>
</dbReference>
<dbReference type="EMBL" id="VLTN01000004">
    <property type="protein sequence ID" value="KAA0156405.1"/>
    <property type="molecule type" value="Genomic_DNA"/>
</dbReference>
<dbReference type="OrthoDB" id="406844at2759"/>
<evidence type="ECO:0000256" key="1">
    <source>
        <dbReference type="ARBA" id="ARBA00004245"/>
    </source>
</evidence>
<keyword evidence="4 10" id="KW-0853">WD repeat</keyword>
<protein>
    <recommendedName>
        <fullName evidence="8">Arp2/3 complex 41 kDa subunit</fullName>
    </recommendedName>
    <alternativeName>
        <fullName evidence="9">p41-ARC</fullName>
    </alternativeName>
</protein>
<dbReference type="InterPro" id="IPR036322">
    <property type="entry name" value="WD40_repeat_dom_sf"/>
</dbReference>
<sequence length="397" mass="41997">MATSAIVHRVSATISAHAWSPDRKQLAVCPNSNDVRVYSNVGSKSTDDWELSHTLEGHDLLVTSIDWCPVTGRIVTCSQDRNAFVWTFNSSTGEWTKQMVLLRINRAATSCRWSPNGKKFAVSSGSNTVCICSFDEVSDWWVSQAITRFKSTVNAVEWHPNSMLVAAVGCDYHCRIAAAWVTDIGDTPDVGPFGSAEGLEFGDMIVDRSISSDTTTAAWINAAAWSPSGNCLAYATQASDVCFLSARGGAVTEQTIRVRGLPALSLAFIDDKTLVAAGFDMNPAIFRHPGDGWVTSGEWSFDTFADKKPETGKAGTGGGSAFSAARSMFASKVATGRAAAASSEKLWTRHEAAIVEVRALTKPAGKAAGAAAAAAGSAVTGSFSTAGSDGRIVVWTM</sequence>
<evidence type="ECO:0000313" key="13">
    <source>
        <dbReference type="EMBL" id="KAA0171205.1"/>
    </source>
</evidence>
<gene>
    <name evidence="14" type="ORF">FNF27_00951</name>
    <name evidence="13" type="ORF">FNF28_00971</name>
    <name evidence="11" type="ORF">FNF29_01197</name>
    <name evidence="12" type="ORF">FNF31_00392</name>
</gene>
<dbReference type="GO" id="GO:0005885">
    <property type="term" value="C:Arp2/3 protein complex"/>
    <property type="evidence" value="ECO:0007669"/>
    <property type="project" value="InterPro"/>
</dbReference>
<dbReference type="PANTHER" id="PTHR10709:SF2">
    <property type="entry name" value="ACTIN-RELATED PROTEIN 2_3 COMPLEX SUBUNIT"/>
    <property type="match status" value="1"/>
</dbReference>
<evidence type="ECO:0000313" key="16">
    <source>
        <dbReference type="Proteomes" id="UP000323011"/>
    </source>
</evidence>
<dbReference type="EMBL" id="VLTM01000002">
    <property type="protein sequence ID" value="KAA0168512.1"/>
    <property type="molecule type" value="Genomic_DNA"/>
</dbReference>
<proteinExistence type="inferred from homology"/>
<evidence type="ECO:0000256" key="2">
    <source>
        <dbReference type="ARBA" id="ARBA00006260"/>
    </source>
</evidence>
<dbReference type="GO" id="GO:0051015">
    <property type="term" value="F:actin filament binding"/>
    <property type="evidence" value="ECO:0007669"/>
    <property type="project" value="TreeGrafter"/>
</dbReference>
<evidence type="ECO:0000313" key="15">
    <source>
        <dbReference type="Proteomes" id="UP000322899"/>
    </source>
</evidence>
<keyword evidence="7" id="KW-0206">Cytoskeleton</keyword>
<evidence type="ECO:0000313" key="18">
    <source>
        <dbReference type="Proteomes" id="UP000325113"/>
    </source>
</evidence>
<keyword evidence="3" id="KW-0963">Cytoplasm</keyword>
<accession>A0A5A8CTF6</accession>
<dbReference type="Proteomes" id="UP000322899">
    <property type="component" value="Unassembled WGS sequence"/>
</dbReference>
<dbReference type="InterPro" id="IPR001680">
    <property type="entry name" value="WD40_rpt"/>
</dbReference>
<dbReference type="Proteomes" id="UP000325113">
    <property type="component" value="Unassembled WGS sequence"/>
</dbReference>
<dbReference type="Pfam" id="PF00400">
    <property type="entry name" value="WD40"/>
    <property type="match status" value="3"/>
</dbReference>
<evidence type="ECO:0000256" key="4">
    <source>
        <dbReference type="ARBA" id="ARBA00022574"/>
    </source>
</evidence>
<keyword evidence="6" id="KW-0009">Actin-binding</keyword>
<organism evidence="11 16">
    <name type="scientific">Cafeteria roenbergensis</name>
    <name type="common">Marine flagellate</name>
    <dbReference type="NCBI Taxonomy" id="33653"/>
    <lineage>
        <taxon>Eukaryota</taxon>
        <taxon>Sar</taxon>
        <taxon>Stramenopiles</taxon>
        <taxon>Bigyra</taxon>
        <taxon>Opalozoa</taxon>
        <taxon>Bicosoecida</taxon>
        <taxon>Cafeteriaceae</taxon>
        <taxon>Cafeteria</taxon>
    </lineage>
</organism>
<feature type="repeat" description="WD" evidence="10">
    <location>
        <begin position="55"/>
        <end position="96"/>
    </location>
</feature>
<dbReference type="PROSITE" id="PS50294">
    <property type="entry name" value="WD_REPEATS_REGION"/>
    <property type="match status" value="1"/>
</dbReference>
<dbReference type="Gene3D" id="2.130.10.10">
    <property type="entry name" value="YVTN repeat-like/Quinoprotein amine dehydrogenase"/>
    <property type="match status" value="1"/>
</dbReference>
<comment type="caution">
    <text evidence="11">The sequence shown here is derived from an EMBL/GenBank/DDBJ whole genome shotgun (WGS) entry which is preliminary data.</text>
</comment>
<keyword evidence="5" id="KW-0677">Repeat</keyword>
<dbReference type="Proteomes" id="UP000324907">
    <property type="component" value="Unassembled WGS sequence"/>
</dbReference>
<dbReference type="OMA" id="YVWEPSP"/>
<dbReference type="EMBL" id="VLTL01000008">
    <property type="protein sequence ID" value="KAA0171205.1"/>
    <property type="molecule type" value="Genomic_DNA"/>
</dbReference>
<dbReference type="PROSITE" id="PS50082">
    <property type="entry name" value="WD_REPEATS_2"/>
    <property type="match status" value="1"/>
</dbReference>